<dbReference type="AlphaFoldDB" id="A0A382L9R1"/>
<dbReference type="GO" id="GO:0006508">
    <property type="term" value="P:proteolysis"/>
    <property type="evidence" value="ECO:0007669"/>
    <property type="project" value="InterPro"/>
</dbReference>
<organism evidence="1">
    <name type="scientific">marine metagenome</name>
    <dbReference type="NCBI Taxonomy" id="408172"/>
    <lineage>
        <taxon>unclassified sequences</taxon>
        <taxon>metagenomes</taxon>
        <taxon>ecological metagenomes</taxon>
    </lineage>
</organism>
<evidence type="ECO:0008006" key="2">
    <source>
        <dbReference type="Google" id="ProtNLM"/>
    </source>
</evidence>
<evidence type="ECO:0000313" key="1">
    <source>
        <dbReference type="EMBL" id="SVC33410.1"/>
    </source>
</evidence>
<dbReference type="GO" id="GO:0070573">
    <property type="term" value="F:metallodipeptidase activity"/>
    <property type="evidence" value="ECO:0007669"/>
    <property type="project" value="InterPro"/>
</dbReference>
<accession>A0A382L9R1</accession>
<protein>
    <recommendedName>
        <fullName evidence="2">Membrane dipeptidase</fullName>
    </recommendedName>
</protein>
<proteinExistence type="predicted"/>
<dbReference type="PROSITE" id="PS51365">
    <property type="entry name" value="RENAL_DIPEPTIDASE_2"/>
    <property type="match status" value="1"/>
</dbReference>
<dbReference type="Gene3D" id="3.20.20.140">
    <property type="entry name" value="Metal-dependent hydrolases"/>
    <property type="match status" value="1"/>
</dbReference>
<dbReference type="EMBL" id="UINC01085652">
    <property type="protein sequence ID" value="SVC33410.1"/>
    <property type="molecule type" value="Genomic_DNA"/>
</dbReference>
<feature type="non-terminal residue" evidence="1">
    <location>
        <position position="91"/>
    </location>
</feature>
<dbReference type="InterPro" id="IPR008257">
    <property type="entry name" value="Pept_M19"/>
</dbReference>
<reference evidence="1" key="1">
    <citation type="submission" date="2018-05" db="EMBL/GenBank/DDBJ databases">
        <authorList>
            <person name="Lanie J.A."/>
            <person name="Ng W.-L."/>
            <person name="Kazmierczak K.M."/>
            <person name="Andrzejewski T.M."/>
            <person name="Davidsen T.M."/>
            <person name="Wayne K.J."/>
            <person name="Tettelin H."/>
            <person name="Glass J.I."/>
            <person name="Rusch D."/>
            <person name="Podicherti R."/>
            <person name="Tsui H.-C.T."/>
            <person name="Winkler M.E."/>
        </authorList>
    </citation>
    <scope>NUCLEOTIDE SEQUENCE</scope>
</reference>
<name>A0A382L9R1_9ZZZZ</name>
<sequence length="91" mass="10380">MFVEMEKRKNSMFKYMIICGIMLFATVASGHSQEEHIQKVERALSSVPLFDGHNDLPWLITNDLDAPGDVSRYDLRSTTIGHTDIRRLRAG</sequence>
<gene>
    <name evidence="1" type="ORF">METZ01_LOCUS286264</name>
</gene>